<keyword evidence="4 6" id="KW-0472">Membrane</keyword>
<dbReference type="Proteomes" id="UP000008980">
    <property type="component" value="Chromosome 36"/>
</dbReference>
<dbReference type="OrthoDB" id="196717at2759"/>
<evidence type="ECO:0000313" key="9">
    <source>
        <dbReference type="EMBL" id="CBZ39052.1"/>
    </source>
</evidence>
<dbReference type="Proteomes" id="UP000601710">
    <property type="component" value="Chromosome 36"/>
</dbReference>
<evidence type="ECO:0000313" key="12">
    <source>
        <dbReference type="Proteomes" id="UP000008980"/>
    </source>
</evidence>
<dbReference type="EMBL" id="CP029535">
    <property type="protein sequence ID" value="AYU83974.1"/>
    <property type="molecule type" value="Genomic_DNA"/>
</dbReference>
<keyword evidence="13" id="KW-1185">Reference proteome</keyword>
<reference evidence="14" key="7">
    <citation type="submission" date="2019-02" db="EMBL/GenBank/DDBJ databases">
        <title>FDA dAtabase for Regulatory Grade micrObial Sequences (FDA-ARGOS): Supporting development and validation of Infectious Disease Dx tests.</title>
        <authorList>
            <person name="Duncan R."/>
            <person name="Fisher C."/>
            <person name="Tallon L."/>
            <person name="Sadzewicz L."/>
            <person name="Sengamalay N."/>
            <person name="Ott S."/>
            <person name="Godinez A."/>
            <person name="Nagaraj S."/>
            <person name="Vavikolanu K."/>
            <person name="Nadendla S."/>
            <person name="Aluvathingal J."/>
            <person name="Sichtig H."/>
        </authorList>
    </citation>
    <scope>NUCLEOTIDE SEQUENCE [LARGE SCALE GENOMIC DNA]</scope>
    <source>
        <strain evidence="14">FDAARGOS_361</strain>
    </source>
</reference>
<dbReference type="EMBL" id="FR799623">
    <property type="protein sequence ID" value="CBZ39052.1"/>
    <property type="molecule type" value="Genomic_DNA"/>
</dbReference>
<feature type="transmembrane region" description="Helical" evidence="6">
    <location>
        <begin position="341"/>
        <end position="361"/>
    </location>
</feature>
<dbReference type="EC" id="2.7.8.1" evidence="7"/>
<evidence type="ECO:0000256" key="5">
    <source>
        <dbReference type="RuleBase" id="RU003750"/>
    </source>
</evidence>
<accession>A0A3Q8IRT0</accession>
<feature type="transmembrane region" description="Helical" evidence="6">
    <location>
        <begin position="373"/>
        <end position="397"/>
    </location>
</feature>
<keyword evidence="6" id="KW-1133">Transmembrane helix</keyword>
<comment type="similarity">
    <text evidence="2 5">Belongs to the CDP-alcohol phosphatidyltransferase class-I family.</text>
</comment>
<dbReference type="Proteomes" id="UP000318821">
    <property type="component" value="Unassembled WGS sequence"/>
</dbReference>
<organism evidence="7 13">
    <name type="scientific">Leishmania donovani</name>
    <dbReference type="NCBI Taxonomy" id="5661"/>
    <lineage>
        <taxon>Eukaryota</taxon>
        <taxon>Discoba</taxon>
        <taxon>Euglenozoa</taxon>
        <taxon>Kinetoplastea</taxon>
        <taxon>Metakinetoplastina</taxon>
        <taxon>Trypanosomatida</taxon>
        <taxon>Trypanosomatidae</taxon>
        <taxon>Leishmaniinae</taxon>
        <taxon>Leishmania</taxon>
    </lineage>
</organism>
<dbReference type="Pfam" id="PF01066">
    <property type="entry name" value="CDP-OH_P_transf"/>
    <property type="match status" value="1"/>
</dbReference>
<dbReference type="Gene3D" id="1.20.120.1760">
    <property type="match status" value="1"/>
</dbReference>
<evidence type="ECO:0000313" key="14">
    <source>
        <dbReference type="Proteomes" id="UP000318447"/>
    </source>
</evidence>
<evidence type="ECO:0000256" key="1">
    <source>
        <dbReference type="ARBA" id="ARBA00004370"/>
    </source>
</evidence>
<dbReference type="PANTHER" id="PTHR10414">
    <property type="entry name" value="ETHANOLAMINEPHOSPHOTRANSFERASE"/>
    <property type="match status" value="1"/>
</dbReference>
<evidence type="ECO:0000313" key="15">
    <source>
        <dbReference type="Proteomes" id="UP000318821"/>
    </source>
</evidence>
<dbReference type="Proteomes" id="UP000274082">
    <property type="component" value="Chromosome 36"/>
</dbReference>
<dbReference type="AlphaFoldDB" id="A0A3Q8IRT0"/>
<sequence>MPRKSTARHESINPLENEYIPPAYLPNLRKYKYSSTDLSIVSRYVLQRYWNFVVNLVPMTVAPNCITFTGFLIGMSSTALLLYYYFFEGGVYPSWCLYYAAFALFAYQTLDAIDGKQARRTGTGSPLGELFDHGCDAFLTPFVLLNVSLATYMTPVERFWLSTISSMSLFTVIWEQFSTGTFDLGYVNGPAEGIILNCVLFIVSGVYGESIWDTSAVGPYDVAYPPVLSRFFPGCNGTVHIESVRSVLFILFLVSCPFTILVNVVHAVLRPTVHASKVMPMLALAPIVTMTALAVHVFVVFPNLTVRFPFAMEISYGLLMSITVTRLTLARLSAMPYRTVNWHIVFFFVALAAASAMHYAGDAAVSHDLVETLLGWTLTGLAVFAAMQYGHMILSAFTQIARYLSISIMTIKPNKSD</sequence>
<dbReference type="Proteomes" id="UP000318447">
    <property type="component" value="Unassembled WGS sequence"/>
</dbReference>
<dbReference type="InterPro" id="IPR000462">
    <property type="entry name" value="CDP-OH_P_trans"/>
</dbReference>
<evidence type="ECO:0000313" key="7">
    <source>
        <dbReference type="EMBL" id="AYU83974.1"/>
    </source>
</evidence>
<evidence type="ECO:0000313" key="10">
    <source>
        <dbReference type="EMBL" id="TPP48717.1"/>
    </source>
</evidence>
<dbReference type="EMBL" id="RHLC01000054">
    <property type="protein sequence ID" value="TPP48717.1"/>
    <property type="molecule type" value="Genomic_DNA"/>
</dbReference>
<evidence type="ECO:0000256" key="4">
    <source>
        <dbReference type="ARBA" id="ARBA00023136"/>
    </source>
</evidence>
<feature type="transmembrane region" description="Helical" evidence="6">
    <location>
        <begin position="247"/>
        <end position="269"/>
    </location>
</feature>
<dbReference type="OMA" id="RMYFILW"/>
<proteinExistence type="inferred from homology"/>
<evidence type="ECO:0000256" key="2">
    <source>
        <dbReference type="ARBA" id="ARBA00010441"/>
    </source>
</evidence>
<evidence type="ECO:0000313" key="8">
    <source>
        <dbReference type="EMBL" id="CAC5435195.1"/>
    </source>
</evidence>
<reference evidence="7 13" key="4">
    <citation type="journal article" date="2018" name="Sci. Rep.">
        <title>A complete Leishmania donovani reference genome identifies novel genetic variations associated with virulence.</title>
        <authorList>
            <person name="Lypaczewski P."/>
            <person name="Hoshizaki J."/>
            <person name="Zhang W.-W."/>
            <person name="McCall L.-I."/>
            <person name="Torcivia-Rodriguez J."/>
            <person name="Simonyan V."/>
            <person name="Kaur A."/>
            <person name="Dewar K."/>
            <person name="Matlashewski G."/>
        </authorList>
    </citation>
    <scope>NUCLEOTIDE SEQUENCE [LARGE SCALE GENOMIC DNA]</scope>
    <source>
        <strain evidence="7 13">LdCL</strain>
    </source>
</reference>
<dbReference type="VEuPathDB" id="TriTrypDB:LDHU3_36.8130"/>
<dbReference type="GO" id="GO:0016020">
    <property type="term" value="C:membrane"/>
    <property type="evidence" value="ECO:0007669"/>
    <property type="project" value="UniProtKB-SubCell"/>
</dbReference>
<dbReference type="RefSeq" id="XP_003865728.1">
    <property type="nucleotide sequence ID" value="XM_003865680.1"/>
</dbReference>
<dbReference type="GO" id="GO:0008654">
    <property type="term" value="P:phospholipid biosynthetic process"/>
    <property type="evidence" value="ECO:0007669"/>
    <property type="project" value="InterPro"/>
</dbReference>
<evidence type="ECO:0000256" key="3">
    <source>
        <dbReference type="ARBA" id="ARBA00022679"/>
    </source>
</evidence>
<name>A0A3Q8IRT0_LEIDO</name>
<keyword evidence="3 5" id="KW-0808">Transferase</keyword>
<reference evidence="15" key="5">
    <citation type="submission" date="2019-02" db="EMBL/GenBank/DDBJ databases">
        <title>FDA dAtabase for Regulatory Grade micrObial Sequences (FDA-ARGOS): Supporting development and validation of Infectious Disease Dx tests.</title>
        <authorList>
            <person name="Duncan R."/>
            <person name="Fisher C."/>
            <person name="Tallon L."/>
            <person name="Sadzewicz L."/>
            <person name="Sengamalay N."/>
            <person name="Ott S."/>
            <person name="Godinez A."/>
            <person name="Nagaraj S."/>
            <person name="Vavikolanu K."/>
            <person name="Vyas G."/>
            <person name="Nadendla S."/>
            <person name="Aluvathingal J."/>
            <person name="Sichtig H."/>
        </authorList>
    </citation>
    <scope>NUCLEOTIDE SEQUENCE [LARGE SCALE GENOMIC DNA]</scope>
    <source>
        <strain evidence="15">FDAARGOS_360</strain>
    </source>
</reference>
<protein>
    <submittedName>
        <fullName evidence="10">CDP-alcohol phosphatidyltransferase family protein</fullName>
    </submittedName>
    <submittedName>
        <fullName evidence="9">Choline/ethanolamine phosphotransferase (CEPT), putative</fullName>
    </submittedName>
    <submittedName>
        <fullName evidence="7">Choline/ethanolamine phosphotransferase, putative</fullName>
        <ecNumber evidence="7">2.7.8.1</ecNumber>
    </submittedName>
    <submittedName>
        <fullName evidence="8">Choline/ethanolamine_phosphotransferase_putative/ GeneDB:LmjF.36.5900</fullName>
    </submittedName>
</protein>
<evidence type="ECO:0000313" key="11">
    <source>
        <dbReference type="EMBL" id="TPP49565.1"/>
    </source>
</evidence>
<dbReference type="EMBL" id="LR812656">
    <property type="protein sequence ID" value="CAC5435195.1"/>
    <property type="molecule type" value="Genomic_DNA"/>
</dbReference>
<dbReference type="PROSITE" id="PS00379">
    <property type="entry name" value="CDP_ALCOHOL_P_TRANSF"/>
    <property type="match status" value="1"/>
</dbReference>
<dbReference type="VEuPathDB" id="TriTrypDB:LdCL_360069000"/>
<dbReference type="PANTHER" id="PTHR10414:SF37">
    <property type="entry name" value="BB IN A BOXCAR, ISOFORM C"/>
    <property type="match status" value="1"/>
</dbReference>
<dbReference type="InterPro" id="IPR014472">
    <property type="entry name" value="CHOPT"/>
</dbReference>
<evidence type="ECO:0000256" key="6">
    <source>
        <dbReference type="SAM" id="Phobius"/>
    </source>
</evidence>
<reference evidence="9" key="2">
    <citation type="submission" date="2011-01" db="EMBL/GenBank/DDBJ databases">
        <authorList>
            <person name="Zhao B.P."/>
            <person name="Ren Z.A."/>
            <person name="Li C.D."/>
        </authorList>
    </citation>
    <scope>NUCLEOTIDE SEQUENCE</scope>
    <source>
        <strain evidence="9">BPK282A1</strain>
    </source>
</reference>
<feature type="transmembrane region" description="Helical" evidence="6">
    <location>
        <begin position="92"/>
        <end position="110"/>
    </location>
</feature>
<evidence type="ECO:0000313" key="13">
    <source>
        <dbReference type="Proteomes" id="UP000274082"/>
    </source>
</evidence>
<accession>E9BUX3</accession>
<comment type="subcellular location">
    <subcellularLocation>
        <location evidence="1">Membrane</location>
    </subcellularLocation>
</comment>
<dbReference type="VEuPathDB" id="TriTrypDB:LdBPK_366160.1"/>
<dbReference type="FunFam" id="1.20.120.1760:FF:000032">
    <property type="entry name" value="Choline/ethanolamine phosphotransferase, putative"/>
    <property type="match status" value="1"/>
</dbReference>
<keyword evidence="6" id="KW-0812">Transmembrane</keyword>
<dbReference type="InterPro" id="IPR043130">
    <property type="entry name" value="CDP-OH_PTrfase_TM_dom"/>
</dbReference>
<feature type="transmembrane region" description="Helical" evidence="6">
    <location>
        <begin position="281"/>
        <end position="302"/>
    </location>
</feature>
<dbReference type="KEGG" id="ldo:LDBPK_366160"/>
<reference evidence="12" key="3">
    <citation type="submission" date="2011-02" db="EMBL/GenBank/DDBJ databases">
        <title>Whole genome sequencing of Leishmania donovani clinical lines reveals dynamic variation related to drug resistance.</title>
        <authorList>
            <person name="Downing T."/>
            <person name="Imamura H."/>
            <person name="Sanders M."/>
            <person name="Decuypere S."/>
            <person name="Hertz-Fowler C."/>
            <person name="Clark T.G."/>
            <person name="Rijal S."/>
            <person name="Sundar S."/>
            <person name="Quail M.A."/>
            <person name="De Doncker S."/>
            <person name="Maes I."/>
            <person name="Vanaerschot M."/>
            <person name="Stark O."/>
            <person name="Schonian G."/>
            <person name="Dujardin J.C."/>
            <person name="Berriman M."/>
        </authorList>
    </citation>
    <scope>NUCLEOTIDE SEQUENCE [LARGE SCALE GENOMIC DNA]</scope>
    <source>
        <strain evidence="12">BPK282A1</strain>
    </source>
</reference>
<dbReference type="GO" id="GO:0004307">
    <property type="term" value="F:ethanolaminephosphotransferase activity"/>
    <property type="evidence" value="ECO:0007669"/>
    <property type="project" value="UniProtKB-EC"/>
</dbReference>
<reference evidence="10" key="6">
    <citation type="submission" date="2019-02" db="EMBL/GenBank/DDBJ databases">
        <title>FDA dAtabase for Regulatory Grade micrObial Sequences (FDA-ARGOS): Supporting development and validation of Infectious Disease Dx tests.</title>
        <authorList>
            <person name="Duncan R."/>
            <person name="Fisher C."/>
            <person name="Tallon L.J."/>
            <person name="Sadzewicz L."/>
            <person name="Sengamalay N."/>
            <person name="Ott S."/>
            <person name="Godinez A."/>
            <person name="Nagaraj S."/>
            <person name="Nadendla S."/>
            <person name="Sichtig H."/>
        </authorList>
    </citation>
    <scope>NUCLEOTIDE SEQUENCE</scope>
    <source>
        <strain evidence="11">FDAARGOS_360</strain>
        <strain evidence="10">FDAARGOS_361</strain>
    </source>
</reference>
<reference evidence="8" key="8">
    <citation type="submission" date="2020-06" db="EMBL/GenBank/DDBJ databases">
        <authorList>
            <person name="Camacho E."/>
            <person name="Gonzalez-de la Fuente S."/>
            <person name="Rastrojo A."/>
            <person name="Peiro-Pastor R."/>
            <person name="Solana JC."/>
            <person name="Tabera L."/>
            <person name="Gamarro F."/>
            <person name="Carrasco-Ramiro F."/>
            <person name="Requena JM."/>
            <person name="Aguado B."/>
        </authorList>
    </citation>
    <scope>NUCLEOTIDE SEQUENCE</scope>
</reference>
<dbReference type="PIRSF" id="PIRSF015665">
    <property type="entry name" value="CHOPT"/>
    <property type="match status" value="1"/>
</dbReference>
<dbReference type="InterPro" id="IPR048254">
    <property type="entry name" value="CDP_ALCOHOL_P_TRANSF_CS"/>
</dbReference>
<dbReference type="EMBL" id="RHLD01000001">
    <property type="protein sequence ID" value="TPP49565.1"/>
    <property type="molecule type" value="Genomic_DNA"/>
</dbReference>
<gene>
    <name evidence="11" type="ORF">CGC20_19210</name>
    <name evidence="10" type="ORF">CGC21_15335</name>
    <name evidence="9" type="ORF">LDBPK_366160</name>
    <name evidence="7" type="ORF">LdCL_360069000</name>
    <name evidence="8" type="ORF">LDHU3_36.8130</name>
</gene>
<reference evidence="9 12" key="1">
    <citation type="journal article" date="2011" name="Genome Res.">
        <title>Whole genome sequencing of multiple Leishmania donovani clinical isolates provides insights into population structure and mechanisms of drug resistance.</title>
        <authorList>
            <person name="Downing T."/>
            <person name="Imamura H."/>
            <person name="Decuypere S."/>
            <person name="Clark T.G."/>
            <person name="Coombs G.H."/>
            <person name="Cotton J.A."/>
            <person name="Hilley J.D."/>
            <person name="de Doncker S."/>
            <person name="Maes I."/>
            <person name="Mottram J.C."/>
            <person name="Quail M.A."/>
            <person name="Rijal S."/>
            <person name="Sanders M."/>
            <person name="Schonian G."/>
            <person name="Stark O."/>
            <person name="Sundar S."/>
            <person name="Vanaerschot M."/>
            <person name="Hertz-Fowler C."/>
            <person name="Dujardin J.C."/>
            <person name="Berriman M."/>
        </authorList>
    </citation>
    <scope>NUCLEOTIDE SEQUENCE [LARGE SCALE GENOMIC DNA]</scope>
    <source>
        <strain evidence="9 12">BPK282A1</strain>
    </source>
</reference>
<dbReference type="GeneID" id="13386582"/>